<protein>
    <submittedName>
        <fullName evidence="1">Uncharacterized protein</fullName>
    </submittedName>
</protein>
<reference evidence="2" key="1">
    <citation type="submission" date="2016-11" db="EMBL/GenBank/DDBJ databases">
        <authorList>
            <person name="Varghese N."/>
            <person name="Submissions S."/>
        </authorList>
    </citation>
    <scope>NUCLEOTIDE SEQUENCE [LARGE SCALE GENOMIC DNA]</scope>
    <source>
        <strain evidence="2">DSM 29327</strain>
    </source>
</reference>
<evidence type="ECO:0000313" key="2">
    <source>
        <dbReference type="Proteomes" id="UP000184191"/>
    </source>
</evidence>
<keyword evidence="2" id="KW-1185">Reference proteome</keyword>
<organism evidence="1 2">
    <name type="scientific">Roseovarius marisflavi</name>
    <dbReference type="NCBI Taxonomy" id="1054996"/>
    <lineage>
        <taxon>Bacteria</taxon>
        <taxon>Pseudomonadati</taxon>
        <taxon>Pseudomonadota</taxon>
        <taxon>Alphaproteobacteria</taxon>
        <taxon>Rhodobacterales</taxon>
        <taxon>Roseobacteraceae</taxon>
        <taxon>Roseovarius</taxon>
    </lineage>
</organism>
<dbReference type="EMBL" id="FRBN01000002">
    <property type="protein sequence ID" value="SHK91104.1"/>
    <property type="molecule type" value="Genomic_DNA"/>
</dbReference>
<evidence type="ECO:0000313" key="1">
    <source>
        <dbReference type="EMBL" id="SHK91104.1"/>
    </source>
</evidence>
<proteinExistence type="predicted"/>
<dbReference type="Proteomes" id="UP000184191">
    <property type="component" value="Unassembled WGS sequence"/>
</dbReference>
<accession>A0A1M6WBN1</accession>
<gene>
    <name evidence="1" type="ORF">SAMN05444414_102230</name>
</gene>
<name>A0A1M6WBN1_9RHOB</name>
<sequence>MASVMKDTDMRRALSNGEVLLAAMGYDVARPDRFELCGSSLPILLEDQIFNALNAWTTFCGDMASWYVASFAQDPIILIGSPTMEMCAHYQIPARRSFIVRTLGRIIEDIGNRHFVGIVDCNLDPLSDPALSGQANHWAVEFAKHDQLPRFFEALERFPDA</sequence>
<dbReference type="AlphaFoldDB" id="A0A1M6WBN1"/>